<evidence type="ECO:0000313" key="3">
    <source>
        <dbReference type="Proteomes" id="UP000054097"/>
    </source>
</evidence>
<evidence type="ECO:0008006" key="4">
    <source>
        <dbReference type="Google" id="ProtNLM"/>
    </source>
</evidence>
<feature type="signal peptide" evidence="1">
    <location>
        <begin position="1"/>
        <end position="34"/>
    </location>
</feature>
<reference evidence="3" key="2">
    <citation type="submission" date="2015-01" db="EMBL/GenBank/DDBJ databases">
        <title>Evolutionary Origins and Diversification of the Mycorrhizal Mutualists.</title>
        <authorList>
            <consortium name="DOE Joint Genome Institute"/>
            <consortium name="Mycorrhizal Genomics Consortium"/>
            <person name="Kohler A."/>
            <person name="Kuo A."/>
            <person name="Nagy L.G."/>
            <person name="Floudas D."/>
            <person name="Copeland A."/>
            <person name="Barry K.W."/>
            <person name="Cichocki N."/>
            <person name="Veneault-Fourrey C."/>
            <person name="LaButti K."/>
            <person name="Lindquist E.A."/>
            <person name="Lipzen A."/>
            <person name="Lundell T."/>
            <person name="Morin E."/>
            <person name="Murat C."/>
            <person name="Riley R."/>
            <person name="Ohm R."/>
            <person name="Sun H."/>
            <person name="Tunlid A."/>
            <person name="Henrissat B."/>
            <person name="Grigoriev I.V."/>
            <person name="Hibbett D.S."/>
            <person name="Martin F."/>
        </authorList>
    </citation>
    <scope>NUCLEOTIDE SEQUENCE [LARGE SCALE GENOMIC DNA]</scope>
    <source>
        <strain evidence="3">MAFF 305830</strain>
    </source>
</reference>
<protein>
    <recommendedName>
        <fullName evidence="4">Secreted protein</fullName>
    </recommendedName>
</protein>
<dbReference type="AlphaFoldDB" id="A0A0C2WW17"/>
<dbReference type="Proteomes" id="UP000054097">
    <property type="component" value="Unassembled WGS sequence"/>
</dbReference>
<evidence type="ECO:0000256" key="1">
    <source>
        <dbReference type="SAM" id="SignalP"/>
    </source>
</evidence>
<reference evidence="2 3" key="1">
    <citation type="submission" date="2014-04" db="EMBL/GenBank/DDBJ databases">
        <authorList>
            <consortium name="DOE Joint Genome Institute"/>
            <person name="Kuo A."/>
            <person name="Zuccaro A."/>
            <person name="Kohler A."/>
            <person name="Nagy L.G."/>
            <person name="Floudas D."/>
            <person name="Copeland A."/>
            <person name="Barry K.W."/>
            <person name="Cichocki N."/>
            <person name="Veneault-Fourrey C."/>
            <person name="LaButti K."/>
            <person name="Lindquist E.A."/>
            <person name="Lipzen A."/>
            <person name="Lundell T."/>
            <person name="Morin E."/>
            <person name="Murat C."/>
            <person name="Sun H."/>
            <person name="Tunlid A."/>
            <person name="Henrissat B."/>
            <person name="Grigoriev I.V."/>
            <person name="Hibbett D.S."/>
            <person name="Martin F."/>
            <person name="Nordberg H.P."/>
            <person name="Cantor M.N."/>
            <person name="Hua S.X."/>
        </authorList>
    </citation>
    <scope>NUCLEOTIDE SEQUENCE [LARGE SCALE GENOMIC DNA]</scope>
    <source>
        <strain evidence="2 3">MAFF 305830</strain>
    </source>
</reference>
<keyword evidence="3" id="KW-1185">Reference proteome</keyword>
<name>A0A0C2WW17_SERVB</name>
<dbReference type="EMBL" id="KN824379">
    <property type="protein sequence ID" value="KIM21572.1"/>
    <property type="molecule type" value="Genomic_DNA"/>
</dbReference>
<dbReference type="HOGENOM" id="CLU_2656008_0_0_1"/>
<sequence>MSPSARASIAYFPFLRAQWLWLGWLSVFPEKGTCSLPRTYPQNNQNCMMPYFRKESRSQTLTLLHIVVSADIWSIQ</sequence>
<gene>
    <name evidence="2" type="ORF">M408DRAFT_102648</name>
</gene>
<proteinExistence type="predicted"/>
<evidence type="ECO:0000313" key="2">
    <source>
        <dbReference type="EMBL" id="KIM21572.1"/>
    </source>
</evidence>
<feature type="chain" id="PRO_5002158522" description="Secreted protein" evidence="1">
    <location>
        <begin position="35"/>
        <end position="76"/>
    </location>
</feature>
<organism evidence="2 3">
    <name type="scientific">Serendipita vermifera MAFF 305830</name>
    <dbReference type="NCBI Taxonomy" id="933852"/>
    <lineage>
        <taxon>Eukaryota</taxon>
        <taxon>Fungi</taxon>
        <taxon>Dikarya</taxon>
        <taxon>Basidiomycota</taxon>
        <taxon>Agaricomycotina</taxon>
        <taxon>Agaricomycetes</taxon>
        <taxon>Sebacinales</taxon>
        <taxon>Serendipitaceae</taxon>
        <taxon>Serendipita</taxon>
    </lineage>
</organism>
<accession>A0A0C2WW17</accession>
<keyword evidence="1" id="KW-0732">Signal</keyword>